<evidence type="ECO:0000313" key="3">
    <source>
        <dbReference type="EMBL" id="MDR6232514.1"/>
    </source>
</evidence>
<dbReference type="InterPro" id="IPR003959">
    <property type="entry name" value="ATPase_AAA_core"/>
</dbReference>
<accession>A0AAJ2EUD8</accession>
<feature type="domain" description="ATPase AAA-type core" evidence="1">
    <location>
        <begin position="184"/>
        <end position="287"/>
    </location>
</feature>
<dbReference type="InterPro" id="IPR038729">
    <property type="entry name" value="Rad50/SbcC_AAA"/>
</dbReference>
<organism evidence="3 4">
    <name type="scientific">Pseudomonas oryzihabitans</name>
    <dbReference type="NCBI Taxonomy" id="47885"/>
    <lineage>
        <taxon>Bacteria</taxon>
        <taxon>Pseudomonadati</taxon>
        <taxon>Pseudomonadota</taxon>
        <taxon>Gammaproteobacteria</taxon>
        <taxon>Pseudomonadales</taxon>
        <taxon>Pseudomonadaceae</taxon>
        <taxon>Pseudomonas</taxon>
    </lineage>
</organism>
<dbReference type="PANTHER" id="PTHR43581:SF2">
    <property type="entry name" value="EXCINUCLEASE ATPASE SUBUNIT"/>
    <property type="match status" value="1"/>
</dbReference>
<evidence type="ECO:0000313" key="4">
    <source>
        <dbReference type="Proteomes" id="UP001268036"/>
    </source>
</evidence>
<dbReference type="SUPFAM" id="SSF52540">
    <property type="entry name" value="P-loop containing nucleoside triphosphate hydrolases"/>
    <property type="match status" value="1"/>
</dbReference>
<dbReference type="RefSeq" id="WP_309754343.1">
    <property type="nucleotide sequence ID" value="NZ_JAVJAF010000001.1"/>
</dbReference>
<dbReference type="Pfam" id="PF13304">
    <property type="entry name" value="AAA_21"/>
    <property type="match status" value="1"/>
</dbReference>
<dbReference type="EMBL" id="JAVJAF010000001">
    <property type="protein sequence ID" value="MDR6232514.1"/>
    <property type="molecule type" value="Genomic_DNA"/>
</dbReference>
<dbReference type="AlphaFoldDB" id="A0AAJ2EUD8"/>
<name>A0AAJ2EUD8_9PSED</name>
<dbReference type="PANTHER" id="PTHR43581">
    <property type="entry name" value="ATP/GTP PHOSPHATASE"/>
    <property type="match status" value="1"/>
</dbReference>
<dbReference type="GO" id="GO:0016887">
    <property type="term" value="F:ATP hydrolysis activity"/>
    <property type="evidence" value="ECO:0007669"/>
    <property type="project" value="InterPro"/>
</dbReference>
<dbReference type="Proteomes" id="UP001268036">
    <property type="component" value="Unassembled WGS sequence"/>
</dbReference>
<evidence type="ECO:0000259" key="2">
    <source>
        <dbReference type="Pfam" id="PF13476"/>
    </source>
</evidence>
<comment type="caution">
    <text evidence="3">The sequence shown here is derived from an EMBL/GenBank/DDBJ whole genome shotgun (WGS) entry which is preliminary data.</text>
</comment>
<protein>
    <submittedName>
        <fullName evidence="3">ATPase</fullName>
    </submittedName>
</protein>
<dbReference type="InterPro" id="IPR051396">
    <property type="entry name" value="Bact_Antivir_Def_Nuclease"/>
</dbReference>
<gene>
    <name evidence="3" type="ORF">QE440_000255</name>
</gene>
<dbReference type="Pfam" id="PF13476">
    <property type="entry name" value="AAA_23"/>
    <property type="match status" value="1"/>
</dbReference>
<dbReference type="GO" id="GO:0005524">
    <property type="term" value="F:ATP binding"/>
    <property type="evidence" value="ECO:0007669"/>
    <property type="project" value="InterPro"/>
</dbReference>
<evidence type="ECO:0000259" key="1">
    <source>
        <dbReference type="Pfam" id="PF13304"/>
    </source>
</evidence>
<proteinExistence type="predicted"/>
<dbReference type="InterPro" id="IPR027417">
    <property type="entry name" value="P-loop_NTPase"/>
</dbReference>
<dbReference type="Gene3D" id="3.40.50.300">
    <property type="entry name" value="P-loop containing nucleotide triphosphate hydrolases"/>
    <property type="match status" value="2"/>
</dbReference>
<feature type="domain" description="Rad50/SbcC-type AAA" evidence="2">
    <location>
        <begin position="5"/>
        <end position="41"/>
    </location>
</feature>
<reference evidence="3" key="1">
    <citation type="submission" date="2023-08" db="EMBL/GenBank/DDBJ databases">
        <title>Functional and genomic diversity of the sorghum phyllosphere microbiome.</title>
        <authorList>
            <person name="Shade A."/>
        </authorList>
    </citation>
    <scope>NUCLEOTIDE SEQUENCE</scope>
    <source>
        <strain evidence="3">SORGH_AS_0201</strain>
    </source>
</reference>
<dbReference type="GO" id="GO:0006302">
    <property type="term" value="P:double-strand break repair"/>
    <property type="evidence" value="ECO:0007669"/>
    <property type="project" value="InterPro"/>
</dbReference>
<sequence length="349" mass="38855">MLKSLDIQALTLFSSEKLSFSPGLNVIVGENGAGKTHLLKAAYSLLAVSAQSAEANETPTKAFLQKAMADKLIAVFRPDSLGRLASRRQGRSRCHLAAHFEDTRCDLALSFASNAENQVAIEQLPGAWLDKLPVYLPTRELLSLYPGFISMYRNQYVDFDETWYDTSLLLGRPGIRGVREKQVRELLEILEEAMGGKVEQDRSGRFYFNPESGARLEIPLVAEGLRKLAMLARLVVTGSLLDKGYLFWDEPEANLNPRLIRQIAKVLLALSRQGIQVFVATHSLFLLREIEMLLAAAKDSARFFALAQSENFLVKVSQSDSLDDIEPLVLLDEEVSQGDRFITYDAGVD</sequence>